<dbReference type="AlphaFoldDB" id="A0A4S2MWC1"/>
<sequence length="168" mass="18369">MFTRSRHSTLDTPHASCRIRPPLLCSSPSPAPSLTRPHPPISSNFLHPPSSSIIHHPSPSITMIPQISSIRTNPLPFSATPLLHHSTTPSLPTNTSCYYSIAPYKHLLLLYLPTYPSNQHHTLLSLSLSFECRMLHADRHTALCCKPAAQYGTRAADMTAAPTDCSGV</sequence>
<name>A0A4S2MWC1_9PEZI</name>
<evidence type="ECO:0000313" key="2">
    <source>
        <dbReference type="Proteomes" id="UP000298138"/>
    </source>
</evidence>
<proteinExistence type="predicted"/>
<protein>
    <submittedName>
        <fullName evidence="1">Uncharacterized protein</fullName>
    </submittedName>
</protein>
<dbReference type="InParanoid" id="A0A4S2MWC1"/>
<dbReference type="EMBL" id="ML220122">
    <property type="protein sequence ID" value="TGZ80826.1"/>
    <property type="molecule type" value="Genomic_DNA"/>
</dbReference>
<dbReference type="Proteomes" id="UP000298138">
    <property type="component" value="Unassembled WGS sequence"/>
</dbReference>
<reference evidence="1 2" key="1">
    <citation type="submission" date="2019-04" db="EMBL/GenBank/DDBJ databases">
        <title>Comparative genomics and transcriptomics to analyze fruiting body development in filamentous ascomycetes.</title>
        <authorList>
            <consortium name="DOE Joint Genome Institute"/>
            <person name="Lutkenhaus R."/>
            <person name="Traeger S."/>
            <person name="Breuer J."/>
            <person name="Kuo A."/>
            <person name="Lipzen A."/>
            <person name="Pangilinan J."/>
            <person name="Dilworth D."/>
            <person name="Sandor L."/>
            <person name="Poggeler S."/>
            <person name="Barry K."/>
            <person name="Grigoriev I.V."/>
            <person name="Nowrousian M."/>
        </authorList>
    </citation>
    <scope>NUCLEOTIDE SEQUENCE [LARGE SCALE GENOMIC DNA]</scope>
    <source>
        <strain evidence="1 2">CBS 389.68</strain>
    </source>
</reference>
<gene>
    <name evidence="1" type="ORF">EX30DRAFT_40186</name>
</gene>
<accession>A0A4S2MWC1</accession>
<evidence type="ECO:0000313" key="1">
    <source>
        <dbReference type="EMBL" id="TGZ80826.1"/>
    </source>
</evidence>
<keyword evidence="2" id="KW-1185">Reference proteome</keyword>
<organism evidence="1 2">
    <name type="scientific">Ascodesmis nigricans</name>
    <dbReference type="NCBI Taxonomy" id="341454"/>
    <lineage>
        <taxon>Eukaryota</taxon>
        <taxon>Fungi</taxon>
        <taxon>Dikarya</taxon>
        <taxon>Ascomycota</taxon>
        <taxon>Pezizomycotina</taxon>
        <taxon>Pezizomycetes</taxon>
        <taxon>Pezizales</taxon>
        <taxon>Ascodesmidaceae</taxon>
        <taxon>Ascodesmis</taxon>
    </lineage>
</organism>